<dbReference type="GO" id="GO:0042575">
    <property type="term" value="C:DNA polymerase complex"/>
    <property type="evidence" value="ECO:0007669"/>
    <property type="project" value="UniProtKB-ARBA"/>
</dbReference>
<dbReference type="GO" id="GO:0004519">
    <property type="term" value="F:endonuclease activity"/>
    <property type="evidence" value="ECO:0007669"/>
    <property type="project" value="UniProtKB-KW"/>
</dbReference>
<keyword evidence="4" id="KW-0540">Nuclease</keyword>
<dbReference type="Proteomes" id="UP001314205">
    <property type="component" value="Unassembled WGS sequence"/>
</dbReference>
<keyword evidence="7" id="KW-0064">Aspartyl protease</keyword>
<evidence type="ECO:0000256" key="6">
    <source>
        <dbReference type="ARBA" id="ARBA00022741"/>
    </source>
</evidence>
<evidence type="ECO:0000256" key="2">
    <source>
        <dbReference type="ARBA" id="ARBA00022612"/>
    </source>
</evidence>
<dbReference type="InterPro" id="IPR025724">
    <property type="entry name" value="GAG-pre-integrase_dom"/>
</dbReference>
<dbReference type="PANTHER" id="PTHR42648">
    <property type="entry name" value="TRANSPOSASE, PUTATIVE-RELATED"/>
    <property type="match status" value="1"/>
</dbReference>
<keyword evidence="17" id="KW-0511">Multifunctional enzyme</keyword>
<keyword evidence="5" id="KW-0479">Metal-binding</keyword>
<evidence type="ECO:0000256" key="13">
    <source>
        <dbReference type="ARBA" id="ARBA00022918"/>
    </source>
</evidence>
<dbReference type="CDD" id="cd09272">
    <property type="entry name" value="RNase_HI_RT_Ty1"/>
    <property type="match status" value="1"/>
</dbReference>
<dbReference type="InterPro" id="IPR039537">
    <property type="entry name" value="Retrotran_Ty1/copia-like"/>
</dbReference>
<dbReference type="InterPro" id="IPR001878">
    <property type="entry name" value="Znf_CCHC"/>
</dbReference>
<dbReference type="InterPro" id="IPR012337">
    <property type="entry name" value="RNaseH-like_sf"/>
</dbReference>
<feature type="domain" description="CCHC-type" evidence="19">
    <location>
        <begin position="130"/>
        <end position="144"/>
    </location>
</feature>
<dbReference type="SUPFAM" id="SSF53098">
    <property type="entry name" value="Ribonuclease H-like"/>
    <property type="match status" value="1"/>
</dbReference>
<evidence type="ECO:0000259" key="19">
    <source>
        <dbReference type="PROSITE" id="PS50158"/>
    </source>
</evidence>
<organism evidence="21 22">
    <name type="scientific">Parnassius mnemosyne</name>
    <name type="common">clouded apollo</name>
    <dbReference type="NCBI Taxonomy" id="213953"/>
    <lineage>
        <taxon>Eukaryota</taxon>
        <taxon>Metazoa</taxon>
        <taxon>Ecdysozoa</taxon>
        <taxon>Arthropoda</taxon>
        <taxon>Hexapoda</taxon>
        <taxon>Insecta</taxon>
        <taxon>Pterygota</taxon>
        <taxon>Neoptera</taxon>
        <taxon>Endopterygota</taxon>
        <taxon>Lepidoptera</taxon>
        <taxon>Glossata</taxon>
        <taxon>Ditrysia</taxon>
        <taxon>Papilionoidea</taxon>
        <taxon>Papilionidae</taxon>
        <taxon>Parnassiinae</taxon>
        <taxon>Parnassini</taxon>
        <taxon>Parnassius</taxon>
        <taxon>Driopa</taxon>
    </lineage>
</organism>
<evidence type="ECO:0000256" key="8">
    <source>
        <dbReference type="ARBA" id="ARBA00022759"/>
    </source>
</evidence>
<dbReference type="PANTHER" id="PTHR42648:SF11">
    <property type="entry name" value="TRANSPOSON TY4-P GAG-POL POLYPROTEIN"/>
    <property type="match status" value="1"/>
</dbReference>
<dbReference type="GO" id="GO:0006508">
    <property type="term" value="P:proteolysis"/>
    <property type="evidence" value="ECO:0007669"/>
    <property type="project" value="UniProtKB-KW"/>
</dbReference>
<dbReference type="GO" id="GO:0003887">
    <property type="term" value="F:DNA-directed DNA polymerase activity"/>
    <property type="evidence" value="ECO:0007669"/>
    <property type="project" value="UniProtKB-KW"/>
</dbReference>
<evidence type="ECO:0000256" key="12">
    <source>
        <dbReference type="ARBA" id="ARBA00022908"/>
    </source>
</evidence>
<evidence type="ECO:0000256" key="16">
    <source>
        <dbReference type="ARBA" id="ARBA00023172"/>
    </source>
</evidence>
<keyword evidence="22" id="KW-1185">Reference proteome</keyword>
<comment type="caution">
    <text evidence="21">The sequence shown here is derived from an EMBL/GenBank/DDBJ whole genome shotgun (WGS) entry which is preliminary data.</text>
</comment>
<protein>
    <recommendedName>
        <fullName evidence="23">Polyprotein</fullName>
    </recommendedName>
</protein>
<reference evidence="21 22" key="1">
    <citation type="submission" date="2023-11" db="EMBL/GenBank/DDBJ databases">
        <authorList>
            <person name="Hedman E."/>
            <person name="Englund M."/>
            <person name="Stromberg M."/>
            <person name="Nyberg Akerstrom W."/>
            <person name="Nylinder S."/>
            <person name="Jareborg N."/>
            <person name="Kallberg Y."/>
            <person name="Kronander E."/>
        </authorList>
    </citation>
    <scope>NUCLEOTIDE SEQUENCE [LARGE SCALE GENOMIC DNA]</scope>
</reference>
<evidence type="ECO:0000256" key="5">
    <source>
        <dbReference type="ARBA" id="ARBA00022723"/>
    </source>
</evidence>
<keyword evidence="11" id="KW-0460">Magnesium</keyword>
<keyword evidence="2" id="KW-1188">Viral release from host cell</keyword>
<dbReference type="SMART" id="SM00343">
    <property type="entry name" value="ZnF_C2HC"/>
    <property type="match status" value="1"/>
</dbReference>
<dbReference type="Gene3D" id="3.30.420.10">
    <property type="entry name" value="Ribonuclease H-like superfamily/Ribonuclease H"/>
    <property type="match status" value="1"/>
</dbReference>
<keyword evidence="12" id="KW-0229">DNA integration</keyword>
<dbReference type="SUPFAM" id="SSF56672">
    <property type="entry name" value="DNA/RNA polymerases"/>
    <property type="match status" value="1"/>
</dbReference>
<dbReference type="Pfam" id="PF00665">
    <property type="entry name" value="rve"/>
    <property type="match status" value="1"/>
</dbReference>
<keyword evidence="10" id="KW-0067">ATP-binding</keyword>
<evidence type="ECO:0000256" key="18">
    <source>
        <dbReference type="PROSITE-ProRule" id="PRU00047"/>
    </source>
</evidence>
<keyword evidence="14" id="KW-0239">DNA-directed DNA polymerase</keyword>
<dbReference type="GO" id="GO:0015074">
    <property type="term" value="P:DNA integration"/>
    <property type="evidence" value="ECO:0007669"/>
    <property type="project" value="UniProtKB-KW"/>
</dbReference>
<evidence type="ECO:0000256" key="17">
    <source>
        <dbReference type="ARBA" id="ARBA00023268"/>
    </source>
</evidence>
<dbReference type="Pfam" id="PF14223">
    <property type="entry name" value="Retrotran_gag_2"/>
    <property type="match status" value="1"/>
</dbReference>
<keyword evidence="3" id="KW-0645">Protease</keyword>
<keyword evidence="16" id="KW-0233">DNA recombination</keyword>
<evidence type="ECO:0000313" key="22">
    <source>
        <dbReference type="Proteomes" id="UP001314205"/>
    </source>
</evidence>
<dbReference type="Pfam" id="PF07727">
    <property type="entry name" value="RVT_2"/>
    <property type="match status" value="1"/>
</dbReference>
<evidence type="ECO:0000256" key="9">
    <source>
        <dbReference type="ARBA" id="ARBA00022801"/>
    </source>
</evidence>
<keyword evidence="18" id="KW-0863">Zinc-finger</keyword>
<dbReference type="Pfam" id="PF25597">
    <property type="entry name" value="SH3_retrovirus"/>
    <property type="match status" value="1"/>
</dbReference>
<evidence type="ECO:0000256" key="1">
    <source>
        <dbReference type="ARBA" id="ARBA00002180"/>
    </source>
</evidence>
<dbReference type="InterPro" id="IPR036875">
    <property type="entry name" value="Znf_CCHC_sf"/>
</dbReference>
<dbReference type="Pfam" id="PF00098">
    <property type="entry name" value="zf-CCHC"/>
    <property type="match status" value="1"/>
</dbReference>
<dbReference type="EMBL" id="CAVLGL010000002">
    <property type="protein sequence ID" value="CAK1579745.1"/>
    <property type="molecule type" value="Genomic_DNA"/>
</dbReference>
<dbReference type="InterPro" id="IPR054722">
    <property type="entry name" value="PolX-like_BBD"/>
</dbReference>
<keyword evidence="15" id="KW-0917">Virion maturation</keyword>
<evidence type="ECO:0000259" key="20">
    <source>
        <dbReference type="PROSITE" id="PS50994"/>
    </source>
</evidence>
<dbReference type="GO" id="GO:0006310">
    <property type="term" value="P:DNA recombination"/>
    <property type="evidence" value="ECO:0007669"/>
    <property type="project" value="UniProtKB-KW"/>
</dbReference>
<accession>A0AAV1KBQ1</accession>
<keyword evidence="6" id="KW-0547">Nucleotide-binding</keyword>
<evidence type="ECO:0000313" key="21">
    <source>
        <dbReference type="EMBL" id="CAK1579745.1"/>
    </source>
</evidence>
<dbReference type="AlphaFoldDB" id="A0AAV1KBQ1"/>
<dbReference type="Pfam" id="PF13976">
    <property type="entry name" value="gag_pre-integrs"/>
    <property type="match status" value="1"/>
</dbReference>
<dbReference type="GO" id="GO:0008270">
    <property type="term" value="F:zinc ion binding"/>
    <property type="evidence" value="ECO:0007669"/>
    <property type="project" value="UniProtKB-KW"/>
</dbReference>
<gene>
    <name evidence="21" type="ORF">PARMNEM_LOCUS1646</name>
</gene>
<dbReference type="InterPro" id="IPR013103">
    <property type="entry name" value="RVT_2"/>
</dbReference>
<dbReference type="InterPro" id="IPR036397">
    <property type="entry name" value="RNaseH_sf"/>
</dbReference>
<dbReference type="GO" id="GO:0003676">
    <property type="term" value="F:nucleic acid binding"/>
    <property type="evidence" value="ECO:0007669"/>
    <property type="project" value="InterPro"/>
</dbReference>
<name>A0AAV1KBQ1_9NEOP</name>
<dbReference type="InterPro" id="IPR043502">
    <property type="entry name" value="DNA/RNA_pol_sf"/>
</dbReference>
<evidence type="ECO:0000256" key="14">
    <source>
        <dbReference type="ARBA" id="ARBA00022932"/>
    </source>
</evidence>
<dbReference type="InterPro" id="IPR057670">
    <property type="entry name" value="SH3_retrovirus"/>
</dbReference>
<comment type="function">
    <text evidence="1">The aspartyl protease (PR) mediates the proteolytic cleavages of the Gag and Gag-Pol polyproteins after assembly of the VLP.</text>
</comment>
<dbReference type="GO" id="GO:0005524">
    <property type="term" value="F:ATP binding"/>
    <property type="evidence" value="ECO:0007669"/>
    <property type="project" value="UniProtKB-KW"/>
</dbReference>
<dbReference type="Gene3D" id="4.10.60.10">
    <property type="entry name" value="Zinc finger, CCHC-type"/>
    <property type="match status" value="1"/>
</dbReference>
<keyword evidence="14" id="KW-0808">Transferase</keyword>
<keyword evidence="9" id="KW-0378">Hydrolase</keyword>
<evidence type="ECO:0000256" key="10">
    <source>
        <dbReference type="ARBA" id="ARBA00022840"/>
    </source>
</evidence>
<dbReference type="InterPro" id="IPR001584">
    <property type="entry name" value="Integrase_cat-core"/>
</dbReference>
<keyword evidence="13" id="KW-0695">RNA-directed DNA polymerase</keyword>
<dbReference type="Pfam" id="PF22936">
    <property type="entry name" value="Pol_BBD"/>
    <property type="match status" value="1"/>
</dbReference>
<dbReference type="GO" id="GO:0004190">
    <property type="term" value="F:aspartic-type endopeptidase activity"/>
    <property type="evidence" value="ECO:0007669"/>
    <property type="project" value="UniProtKB-KW"/>
</dbReference>
<evidence type="ECO:0000256" key="15">
    <source>
        <dbReference type="ARBA" id="ARBA00023113"/>
    </source>
</evidence>
<dbReference type="PROSITE" id="PS50994">
    <property type="entry name" value="INTEGRASE"/>
    <property type="match status" value="1"/>
</dbReference>
<evidence type="ECO:0000256" key="7">
    <source>
        <dbReference type="ARBA" id="ARBA00022750"/>
    </source>
</evidence>
<keyword evidence="18" id="KW-0862">Zinc</keyword>
<proteinExistence type="predicted"/>
<keyword evidence="14" id="KW-0548">Nucleotidyltransferase</keyword>
<dbReference type="GO" id="GO:0003964">
    <property type="term" value="F:RNA-directed DNA polymerase activity"/>
    <property type="evidence" value="ECO:0007669"/>
    <property type="project" value="UniProtKB-KW"/>
</dbReference>
<dbReference type="PROSITE" id="PS50158">
    <property type="entry name" value="ZF_CCHC"/>
    <property type="match status" value="1"/>
</dbReference>
<evidence type="ECO:0008006" key="23">
    <source>
        <dbReference type="Google" id="ProtNLM"/>
    </source>
</evidence>
<keyword evidence="8" id="KW-0255">Endonuclease</keyword>
<evidence type="ECO:0000256" key="11">
    <source>
        <dbReference type="ARBA" id="ARBA00022842"/>
    </source>
</evidence>
<evidence type="ECO:0000256" key="3">
    <source>
        <dbReference type="ARBA" id="ARBA00022670"/>
    </source>
</evidence>
<sequence>MLVHEKVYQYKILPGDSVAQHISKVESLAKQLKESGETVSDMAIITKILGTLPPKYRSLRQAWMSLDSKQQTIVNLTARLLDEEASLVGEEEQETALLVANKGWKLKSKQSEPMQSGVNQNKNTKHRFECYNCGKRGHFARECRAPRKFKSRKPQQEGADMLAFYVENNASSTEENTWILDSGASAHMTYRKEFFMELVECSQKILTLGNKQSVEVCGIGKVLIKRYINRQWESSELLDVLYFPSLRRNLFSEGAIIRRDYTIIKKDSNALIYKDNQVVMSARIRENNLYELNIKAITPDTCNLVQKNQSDIKMWHERLGHLNLKEIKSMCANNVVTGLEINDNDKNNFVCEACAYGKQCRFPFHKSVRGELQPGDLVYSDVCGPMSCTSVQGMRYFVLFKDAVTSYRQIYFIKNKSDVMEMFKKYNSIVKNKYMHSIRILHTDNGREYVNKVFKEYLDKEGIVHELTAPYSPERENRTIVKSARSMLYARDLPLELWAEAVSCAVYILNRTSSSQTPGKTPYELWNGIKPQLGHLKVFGSVGYVHVPDQLRTKLEKKSKKMMLVGYDNTNYRMYDVNNKSIKISRNVIFDEHQTPAIRKNINRICITDENEDKIQNDETEARNVDETLMETVALQSDDSLLSCNSDDPTYEPSQEIEDVPQCNINLRPRNNRRFEANLVELSLPQTYDEAIQSPQKNEWYQAIREELSSHEENNTWSAVTRAGQRTLTTKWVFAIKKKEDNQTRYKARLCARGFTQIKDVDYQEIFSPTTRYDSIRIILSIAAKYKLEIQQFDVKTAFLNGYLEENIFIEVPEGVILDKSYVLKLNKSLYGLKQASRRWNKGFTEFLMKYGFVQSQAGNCIFIGVFNKIKVILIIYVDDALVISSSKQLIQKIIEYLKQAFKIKVMPLRYFVGMEIERINNCIYIHQRDYIEQIIERFCMTNATPTSTPADVNVIMTKNEDEIINFPYRELIGSLLFLCSVSRPDISFAVNVLSRYVNNPSQQHVNAVKSIVRYLINTKDLCIKYGESDGLIGYSDSDYASDVDTRKSTTGYVFMMNGGPITWSSQKQKTIALSTTEAEFVAACEAAKEMIWLRQLMLDLGENCKCVTMFIDNQSAIKLINNPVYHKRTKHIDVKYYFIREKFELGMIKINYIPSKDQLADILTMALPTQTFTYIRDQIIS</sequence>
<evidence type="ECO:0000256" key="4">
    <source>
        <dbReference type="ARBA" id="ARBA00022722"/>
    </source>
</evidence>
<dbReference type="SUPFAM" id="SSF57756">
    <property type="entry name" value="Retrovirus zinc finger-like domains"/>
    <property type="match status" value="1"/>
</dbReference>
<feature type="domain" description="Integrase catalytic" evidence="20">
    <location>
        <begin position="370"/>
        <end position="530"/>
    </location>
</feature>